<dbReference type="Proteomes" id="UP000184749">
    <property type="component" value="Chromosome"/>
</dbReference>
<dbReference type="AlphaFoldDB" id="A0A1L5NHA6"/>
<dbReference type="EMBL" id="CP017101">
    <property type="protein sequence ID" value="APO67267.1"/>
    <property type="molecule type" value="Genomic_DNA"/>
</dbReference>
<accession>A0A1L5NHA6</accession>
<sequence>MKLMSQLTGEAVSSHTRRTILKALGVGGAAAVLPVATAAAVTPAPEMTPKERADYHLACLKAALEEATGKSFHGEIAWDVDAAFLFGRTA</sequence>
<organism evidence="1 2">
    <name type="scientific">Rhizobium gallicum</name>
    <dbReference type="NCBI Taxonomy" id="56730"/>
    <lineage>
        <taxon>Bacteria</taxon>
        <taxon>Pseudomonadati</taxon>
        <taxon>Pseudomonadota</taxon>
        <taxon>Alphaproteobacteria</taxon>
        <taxon>Hyphomicrobiales</taxon>
        <taxon>Rhizobiaceae</taxon>
        <taxon>Rhizobium/Agrobacterium group</taxon>
        <taxon>Rhizobium</taxon>
    </lineage>
</organism>
<proteinExistence type="predicted"/>
<evidence type="ECO:0000313" key="2">
    <source>
        <dbReference type="Proteomes" id="UP000184749"/>
    </source>
</evidence>
<dbReference type="InterPro" id="IPR019546">
    <property type="entry name" value="TAT_signal_bac_arc"/>
</dbReference>
<dbReference type="InterPro" id="IPR006311">
    <property type="entry name" value="TAT_signal"/>
</dbReference>
<dbReference type="RefSeq" id="WP_074067574.1">
    <property type="nucleotide sequence ID" value="NZ_CP017101.1"/>
</dbReference>
<protein>
    <submittedName>
        <fullName evidence="1">Uncharacterized protein</fullName>
    </submittedName>
</protein>
<dbReference type="PROSITE" id="PS51318">
    <property type="entry name" value="TAT"/>
    <property type="match status" value="1"/>
</dbReference>
<name>A0A1L5NHA6_9HYPH</name>
<gene>
    <name evidence="1" type="ORF">IE4872_CH01625</name>
</gene>
<evidence type="ECO:0000313" key="1">
    <source>
        <dbReference type="EMBL" id="APO67267.1"/>
    </source>
</evidence>
<dbReference type="STRING" id="56730.IE4872_CH01625"/>
<reference evidence="1 2" key="1">
    <citation type="submission" date="2016-09" db="EMBL/GenBank/DDBJ databases">
        <title>The complete genome sequences of Rhizobium gallicum, symbiovars gallicum and phaseoli, symbionts associated to common bean (Phaseolus vulgaris).</title>
        <authorList>
            <person name="Bustos P."/>
            <person name="Santamaria R.I."/>
            <person name="Perez-Carrascal O.M."/>
            <person name="Juarez S."/>
            <person name="Lozano L."/>
            <person name="Martinez-Flores I."/>
            <person name="Martinez-Romero E."/>
            <person name="Cevallos M."/>
            <person name="Romero D."/>
            <person name="Davila G."/>
            <person name="Gonzalez V."/>
        </authorList>
    </citation>
    <scope>NUCLEOTIDE SEQUENCE [LARGE SCALE GENOMIC DNA]</scope>
    <source>
        <strain evidence="1 2">IE4872</strain>
    </source>
</reference>
<dbReference type="Pfam" id="PF10518">
    <property type="entry name" value="TAT_signal"/>
    <property type="match status" value="1"/>
</dbReference>